<evidence type="ECO:0000313" key="2">
    <source>
        <dbReference type="EMBL" id="TKJ41685.1"/>
    </source>
</evidence>
<protein>
    <recommendedName>
        <fullName evidence="1">Secretion system C-terminal sorting domain-containing protein</fullName>
    </recommendedName>
</protein>
<comment type="caution">
    <text evidence="2">The sequence shown here is derived from an EMBL/GenBank/DDBJ whole genome shotgun (WGS) entry which is preliminary data.</text>
</comment>
<reference evidence="2 3" key="1">
    <citation type="submission" date="2017-06" db="EMBL/GenBank/DDBJ databases">
        <title>Novel microbial phyla capable of carbon fixation and sulfur reduction in deep-sea sediments.</title>
        <authorList>
            <person name="Huang J."/>
            <person name="Baker B."/>
            <person name="Wang Y."/>
        </authorList>
    </citation>
    <scope>NUCLEOTIDE SEQUENCE [LARGE SCALE GENOMIC DNA]</scope>
    <source>
        <strain evidence="2">B3_LCP</strain>
    </source>
</reference>
<dbReference type="Gene3D" id="2.60.40.4070">
    <property type="match status" value="1"/>
</dbReference>
<dbReference type="InterPro" id="IPR013783">
    <property type="entry name" value="Ig-like_fold"/>
</dbReference>
<proteinExistence type="predicted"/>
<dbReference type="Proteomes" id="UP000319619">
    <property type="component" value="Unassembled WGS sequence"/>
</dbReference>
<dbReference type="Gene3D" id="2.60.40.10">
    <property type="entry name" value="Immunoglobulins"/>
    <property type="match status" value="1"/>
</dbReference>
<name>A0A532V3C3_UNCL8</name>
<feature type="domain" description="Secretion system C-terminal sorting" evidence="1">
    <location>
        <begin position="319"/>
        <end position="393"/>
    </location>
</feature>
<dbReference type="InterPro" id="IPR026444">
    <property type="entry name" value="Secre_tail"/>
</dbReference>
<accession>A0A532V3C3</accession>
<sequence>MNLLRINVATVLVIILVGTFAMAQTVDIYGQTRIYAGNPSVGVGINGITVLLYDEMQTVLYTDVTHTDSAFMIQHNLTSPHGIYYFDDVPYRLDYWVEIICPEGYVMATDPQQGSWWNSNPRELRDDFYNCFLLLPNAPGTIGFWKHQATVAVTGRGHAQVPPDELQALLEAVFDQFDGADYFPVEGVSSVGGSPLTPENMLDTFNLPNGGSAGMFNKAKKQLLALVLNVVAEYVSVYQVISEDDRTVNEAIAFGADMITSSGSAISDAKDAMDMINNGMMVPAGLIPDGYEMISYGNGPGSYRLDGFMPDPFLFTNHPNPFNPTTTITFALPEISLVNLRVFDLQGRLVNELVNGMRDAGIHEVTFDASNLTSGLYFYRIEAGDFSSVKKMMLVK</sequence>
<organism evidence="2 3">
    <name type="scientific">candidate division LCP-89 bacterium B3_LCP</name>
    <dbReference type="NCBI Taxonomy" id="2012998"/>
    <lineage>
        <taxon>Bacteria</taxon>
        <taxon>Pseudomonadati</taxon>
        <taxon>Bacteria division LCP-89</taxon>
    </lineage>
</organism>
<dbReference type="NCBIfam" id="TIGR04183">
    <property type="entry name" value="Por_Secre_tail"/>
    <property type="match status" value="1"/>
</dbReference>
<dbReference type="Pfam" id="PF18962">
    <property type="entry name" value="Por_Secre_tail"/>
    <property type="match status" value="1"/>
</dbReference>
<evidence type="ECO:0000313" key="3">
    <source>
        <dbReference type="Proteomes" id="UP000319619"/>
    </source>
</evidence>
<gene>
    <name evidence="2" type="ORF">CEE37_03715</name>
</gene>
<dbReference type="EMBL" id="NJBN01000002">
    <property type="protein sequence ID" value="TKJ41685.1"/>
    <property type="molecule type" value="Genomic_DNA"/>
</dbReference>
<dbReference type="AlphaFoldDB" id="A0A532V3C3"/>
<evidence type="ECO:0000259" key="1">
    <source>
        <dbReference type="Pfam" id="PF18962"/>
    </source>
</evidence>